<proteinExistence type="predicted"/>
<dbReference type="AlphaFoldDB" id="A0A132MIN0"/>
<accession>A0A132MIN0</accession>
<organism evidence="1 3">
    <name type="scientific">Hydrogenibacillus schlegelii</name>
    <name type="common">Bacillus schlegelii</name>
    <dbReference type="NCBI Taxonomy" id="1484"/>
    <lineage>
        <taxon>Bacteria</taxon>
        <taxon>Bacillati</taxon>
        <taxon>Bacillota</taxon>
        <taxon>Bacilli</taxon>
        <taxon>Bacillales</taxon>
        <taxon>Bacillales Family X. Incertae Sedis</taxon>
        <taxon>Hydrogenibacillus</taxon>
    </lineage>
</organism>
<dbReference type="Proteomes" id="UP000243024">
    <property type="component" value="Unassembled WGS sequence"/>
</dbReference>
<evidence type="ECO:0000313" key="1">
    <source>
        <dbReference type="EMBL" id="OAR05575.1"/>
    </source>
</evidence>
<comment type="caution">
    <text evidence="1">The sequence shown here is derived from an EMBL/GenBank/DDBJ whole genome shotgun (WGS) entry which is preliminary data.</text>
</comment>
<gene>
    <name evidence="2" type="ORF">HSCHL_1603</name>
    <name evidence="1" type="ORF">SA87_11935</name>
</gene>
<evidence type="ECO:0000313" key="4">
    <source>
        <dbReference type="Proteomes" id="UP000244180"/>
    </source>
</evidence>
<dbReference type="EMBL" id="PEBV01000012">
    <property type="protein sequence ID" value="PTQ53674.1"/>
    <property type="molecule type" value="Genomic_DNA"/>
</dbReference>
<name>A0A132MIN0_HYDSH</name>
<keyword evidence="3" id="KW-1185">Reference proteome</keyword>
<protein>
    <submittedName>
        <fullName evidence="1">Uncharacterized protein</fullName>
    </submittedName>
</protein>
<evidence type="ECO:0000313" key="3">
    <source>
        <dbReference type="Proteomes" id="UP000243024"/>
    </source>
</evidence>
<dbReference type="STRING" id="1484.SA87_11935"/>
<sequence length="63" mass="6376">MIFLLPAPFDQKSRGSGLSEAIVGAATGWASGVGRKTGRAARSIGPPTVVCPVLAYTTAEGET</sequence>
<evidence type="ECO:0000313" key="2">
    <source>
        <dbReference type="EMBL" id="PTQ53674.1"/>
    </source>
</evidence>
<dbReference type="Proteomes" id="UP000244180">
    <property type="component" value="Unassembled WGS sequence"/>
</dbReference>
<reference evidence="2 4" key="2">
    <citation type="submission" date="2017-08" db="EMBL/GenBank/DDBJ databases">
        <title>Burning lignite coal seam in the remote Altai Mountains harbors a hydrogen-driven thermophilic microbial community.</title>
        <authorList>
            <person name="Kadnikov V.V."/>
            <person name="Mardanov A.V."/>
            <person name="Ivasenko D."/>
            <person name="Beletsky A.V."/>
            <person name="Karnachuk O.V."/>
            <person name="Ravin N.V."/>
        </authorList>
    </citation>
    <scope>NUCLEOTIDE SEQUENCE [LARGE SCALE GENOMIC DNA]</scope>
    <source>
        <strain evidence="2">AL33</strain>
    </source>
</reference>
<reference evidence="1 3" key="1">
    <citation type="submission" date="2015-09" db="EMBL/GenBank/DDBJ databases">
        <title>Draft genome sequence of Hydrogenibacillus schlegelii DSM 2000.</title>
        <authorList>
            <person name="Hemp J."/>
        </authorList>
    </citation>
    <scope>NUCLEOTIDE SEQUENCE [LARGE SCALE GENOMIC DNA]</scope>
    <source>
        <strain evidence="1 3">MA 48</strain>
    </source>
</reference>
<dbReference type="EMBL" id="JXBB01000001">
    <property type="protein sequence ID" value="OAR05575.1"/>
    <property type="molecule type" value="Genomic_DNA"/>
</dbReference>